<organism evidence="1 2">
    <name type="scientific">Aphis craccivora</name>
    <name type="common">Cowpea aphid</name>
    <dbReference type="NCBI Taxonomy" id="307492"/>
    <lineage>
        <taxon>Eukaryota</taxon>
        <taxon>Metazoa</taxon>
        <taxon>Ecdysozoa</taxon>
        <taxon>Arthropoda</taxon>
        <taxon>Hexapoda</taxon>
        <taxon>Insecta</taxon>
        <taxon>Pterygota</taxon>
        <taxon>Neoptera</taxon>
        <taxon>Paraneoptera</taxon>
        <taxon>Hemiptera</taxon>
        <taxon>Sternorrhyncha</taxon>
        <taxon>Aphidomorpha</taxon>
        <taxon>Aphidoidea</taxon>
        <taxon>Aphididae</taxon>
        <taxon>Aphidini</taxon>
        <taxon>Aphis</taxon>
        <taxon>Aphis</taxon>
    </lineage>
</organism>
<protein>
    <submittedName>
        <fullName evidence="1">Serine/threonine-protein kinase DDB G0283821-like</fullName>
    </submittedName>
</protein>
<keyword evidence="1" id="KW-0808">Transferase</keyword>
<name>A0A6G0W1R8_APHCR</name>
<dbReference type="EMBL" id="VUJU01009941">
    <property type="protein sequence ID" value="KAF0716736.1"/>
    <property type="molecule type" value="Genomic_DNA"/>
</dbReference>
<comment type="caution">
    <text evidence="1">The sequence shown here is derived from an EMBL/GenBank/DDBJ whole genome shotgun (WGS) entry which is preliminary data.</text>
</comment>
<evidence type="ECO:0000313" key="2">
    <source>
        <dbReference type="Proteomes" id="UP000478052"/>
    </source>
</evidence>
<proteinExistence type="predicted"/>
<keyword evidence="1" id="KW-0418">Kinase</keyword>
<dbReference type="AlphaFoldDB" id="A0A6G0W1R8"/>
<dbReference type="GO" id="GO:0016301">
    <property type="term" value="F:kinase activity"/>
    <property type="evidence" value="ECO:0007669"/>
    <property type="project" value="UniProtKB-KW"/>
</dbReference>
<keyword evidence="2" id="KW-1185">Reference proteome</keyword>
<evidence type="ECO:0000313" key="1">
    <source>
        <dbReference type="EMBL" id="KAF0716736.1"/>
    </source>
</evidence>
<sequence>MGRRKGSASYNFRSGINAIQPDENGEAVQMHNHDIAADGDAVHEAVVAPTIITPPTRGEGSNQNTTLDLNAMFQLLMEQNRMLIQQLSVPNSKIDNELGNSNLEKLRQDASNHMDKVHQQNKTYYDSKHKLPTNYSEGDLVLINNYDVTPSINKKLIPKFKGSYIIKKKLPDDRFVVTDIPGFQQNQRLYEGIISIGNMRMWKPHLV</sequence>
<accession>A0A6G0W1R8</accession>
<dbReference type="OrthoDB" id="6641752at2759"/>
<reference evidence="1 2" key="1">
    <citation type="submission" date="2019-08" db="EMBL/GenBank/DDBJ databases">
        <title>Whole genome of Aphis craccivora.</title>
        <authorList>
            <person name="Voronova N.V."/>
            <person name="Shulinski R.S."/>
            <person name="Bandarenka Y.V."/>
            <person name="Zhorov D.G."/>
            <person name="Warner D."/>
        </authorList>
    </citation>
    <scope>NUCLEOTIDE SEQUENCE [LARGE SCALE GENOMIC DNA]</scope>
    <source>
        <strain evidence="1">180601</strain>
        <tissue evidence="1">Whole Body</tissue>
    </source>
</reference>
<gene>
    <name evidence="1" type="ORF">FWK35_00037696</name>
</gene>
<dbReference type="Proteomes" id="UP000478052">
    <property type="component" value="Unassembled WGS sequence"/>
</dbReference>